<gene>
    <name evidence="3" type="ORF">DFH45_002539</name>
    <name evidence="2" type="ORF">LF65_05077</name>
</gene>
<reference evidence="2" key="2">
    <citation type="submission" date="2016-02" db="EMBL/GenBank/DDBJ databases">
        <title>Genome sequence of Clostridium beijerinckii strain 59B.</title>
        <authorList>
            <person name="Little G.T."/>
            <person name="Minton N.P."/>
        </authorList>
    </citation>
    <scope>NUCLEOTIDE SEQUENCE</scope>
    <source>
        <strain evidence="2">NCIMB 14988</strain>
    </source>
</reference>
<dbReference type="OrthoDB" id="9799936at2"/>
<dbReference type="EC" id="5.3.1.30" evidence="3"/>
<dbReference type="PIRSF" id="PIRSF036628">
    <property type="entry name" value="IolB"/>
    <property type="match status" value="1"/>
</dbReference>
<dbReference type="Gene3D" id="2.60.120.10">
    <property type="entry name" value="Jelly Rolls"/>
    <property type="match status" value="2"/>
</dbReference>
<dbReference type="InterPro" id="IPR014710">
    <property type="entry name" value="RmlC-like_jellyroll"/>
</dbReference>
<reference evidence="4" key="1">
    <citation type="submission" date="2014-12" db="EMBL/GenBank/DDBJ databases">
        <title>Genome sequence of Clostridium beijerinckii strain 59B.</title>
        <authorList>
            <person name="Little G.T."/>
            <person name="Minton N.P."/>
        </authorList>
    </citation>
    <scope>NUCLEOTIDE SEQUENCE [LARGE SCALE GENOMIC DNA]</scope>
    <source>
        <strain evidence="4">59B</strain>
    </source>
</reference>
<dbReference type="EMBL" id="CP010086">
    <property type="protein sequence ID" value="AJH01605.1"/>
    <property type="molecule type" value="Genomic_DNA"/>
</dbReference>
<dbReference type="GO" id="GO:0008880">
    <property type="term" value="F:glucuronate isomerase activity"/>
    <property type="evidence" value="ECO:0007669"/>
    <property type="project" value="InterPro"/>
</dbReference>
<dbReference type="EMBL" id="JABSXK010000001">
    <property type="protein sequence ID" value="NRV09576.1"/>
    <property type="molecule type" value="Genomic_DNA"/>
</dbReference>
<dbReference type="GO" id="GO:0019310">
    <property type="term" value="P:inositol catabolic process"/>
    <property type="evidence" value="ECO:0007669"/>
    <property type="project" value="InterPro"/>
</dbReference>
<dbReference type="Pfam" id="PF04962">
    <property type="entry name" value="KduI"/>
    <property type="match status" value="1"/>
</dbReference>
<dbReference type="Proteomes" id="UP000821656">
    <property type="component" value="Unassembled WGS sequence"/>
</dbReference>
<dbReference type="InterPro" id="IPR021120">
    <property type="entry name" value="KduI/IolB_isomerase"/>
</dbReference>
<protein>
    <submittedName>
        <fullName evidence="3">5-deoxy-glucuronate isomerase</fullName>
        <ecNumber evidence="3">5.3.1.30</ecNumber>
    </submittedName>
    <submittedName>
        <fullName evidence="2">5-deoxyglucuronate isomerase</fullName>
    </submittedName>
</protein>
<dbReference type="Proteomes" id="UP000031866">
    <property type="component" value="Chromosome"/>
</dbReference>
<dbReference type="PANTHER" id="PTHR39193:SF1">
    <property type="entry name" value="5-DEOXY-GLUCURONATE ISOMERASE"/>
    <property type="match status" value="1"/>
</dbReference>
<dbReference type="STRING" id="1520.LF65_05077"/>
<evidence type="ECO:0000256" key="1">
    <source>
        <dbReference type="ARBA" id="ARBA00023235"/>
    </source>
</evidence>
<accession>A0A0B5QGW2</accession>
<dbReference type="GO" id="GO:0102482">
    <property type="term" value="F:5-deoxy-D-glucuronate isomerase activity"/>
    <property type="evidence" value="ECO:0007669"/>
    <property type="project" value="UniProtKB-EC"/>
</dbReference>
<evidence type="ECO:0000313" key="3">
    <source>
        <dbReference type="EMBL" id="NRV09576.1"/>
    </source>
</evidence>
<reference evidence="3" key="3">
    <citation type="submission" date="2020-05" db="EMBL/GenBank/DDBJ databases">
        <title>Genomic insights into acetone-butanol-ethanol (ABE) fermentation by sequencing solventogenic clostridia strains.</title>
        <authorList>
            <person name="Brown S."/>
        </authorList>
    </citation>
    <scope>NUCLEOTIDE SEQUENCE</scope>
    <source>
        <strain evidence="3">DJ126</strain>
    </source>
</reference>
<dbReference type="SUPFAM" id="SSF51182">
    <property type="entry name" value="RmlC-like cupins"/>
    <property type="match status" value="1"/>
</dbReference>
<evidence type="ECO:0000313" key="2">
    <source>
        <dbReference type="EMBL" id="AJH01605.1"/>
    </source>
</evidence>
<name>A0A0B5QGW2_CLOBE</name>
<dbReference type="AlphaFoldDB" id="A0A0B5QGW2"/>
<organism evidence="2 4">
    <name type="scientific">Clostridium beijerinckii</name>
    <name type="common">Clostridium MP</name>
    <dbReference type="NCBI Taxonomy" id="1520"/>
    <lineage>
        <taxon>Bacteria</taxon>
        <taxon>Bacillati</taxon>
        <taxon>Bacillota</taxon>
        <taxon>Clostridia</taxon>
        <taxon>Eubacteriales</taxon>
        <taxon>Clostridiaceae</taxon>
        <taxon>Clostridium</taxon>
    </lineage>
</organism>
<proteinExistence type="predicted"/>
<dbReference type="InterPro" id="IPR024203">
    <property type="entry name" value="Deoxy-glucuronate_isom_IolB"/>
</dbReference>
<dbReference type="InterPro" id="IPR011051">
    <property type="entry name" value="RmlC_Cupin_sf"/>
</dbReference>
<evidence type="ECO:0000313" key="4">
    <source>
        <dbReference type="Proteomes" id="UP000031866"/>
    </source>
</evidence>
<dbReference type="RefSeq" id="WP_041900061.1">
    <property type="nucleotide sequence ID" value="NZ_CP010086.2"/>
</dbReference>
<dbReference type="KEGG" id="cbei:LF65_05077"/>
<keyword evidence="1 2" id="KW-0413">Isomerase</keyword>
<sequence>MVHNLDRLEDGENILCQINGKNKEMLMDVTVEKLEKNQRREYLKSDKEIAILLLTGQVKINWLENSKSIERKSVFDEDPWCLHVPKNVGITVEASENSEILIQSTENLGFFEPKLYSPSECKSEIFGEGTWNGTARRVVRTIFDYKNAPYSNMVIGEVITYPGKWSSYPPHYHPQPEVYFYKFNKPQGFGLCLNGDKAYKILDNSFATIIGGDVHPQTSAPGYAMYYCWMIRHLENNPWKDRIDVDEHKWLWNKNSKIWPEE</sequence>
<dbReference type="PANTHER" id="PTHR39193">
    <property type="entry name" value="5-DEOXY-GLUCURONATE ISOMERASE"/>
    <property type="match status" value="1"/>
</dbReference>